<comment type="catalytic activity">
    <reaction evidence="8">
        <text>ATP + H2O = ADP + phosphate + H(+)</text>
        <dbReference type="Rhea" id="RHEA:13065"/>
        <dbReference type="ChEBI" id="CHEBI:15377"/>
        <dbReference type="ChEBI" id="CHEBI:15378"/>
        <dbReference type="ChEBI" id="CHEBI:30616"/>
        <dbReference type="ChEBI" id="CHEBI:43474"/>
        <dbReference type="ChEBI" id="CHEBI:456216"/>
        <dbReference type="EC" id="3.6.4.13"/>
    </reaction>
</comment>
<organism evidence="14 15">
    <name type="scientific">Ciona savignyi</name>
    <name type="common">Pacific transparent sea squirt</name>
    <dbReference type="NCBI Taxonomy" id="51511"/>
    <lineage>
        <taxon>Eukaryota</taxon>
        <taxon>Metazoa</taxon>
        <taxon>Chordata</taxon>
        <taxon>Tunicata</taxon>
        <taxon>Ascidiacea</taxon>
        <taxon>Phlebobranchia</taxon>
        <taxon>Cionidae</taxon>
        <taxon>Ciona</taxon>
    </lineage>
</organism>
<name>H2ZNM1_CIOSA</name>
<dbReference type="PANTHER" id="PTHR47959">
    <property type="entry name" value="ATP-DEPENDENT RNA HELICASE RHLE-RELATED"/>
    <property type="match status" value="1"/>
</dbReference>
<dbReference type="SMART" id="SM00487">
    <property type="entry name" value="DEXDc"/>
    <property type="match status" value="1"/>
</dbReference>
<evidence type="ECO:0000256" key="10">
    <source>
        <dbReference type="SAM" id="MobiDB-lite"/>
    </source>
</evidence>
<keyword evidence="2" id="KW-0547">Nucleotide-binding</keyword>
<dbReference type="PROSITE" id="PS51195">
    <property type="entry name" value="Q_MOTIF"/>
    <property type="match status" value="1"/>
</dbReference>
<evidence type="ECO:0000259" key="11">
    <source>
        <dbReference type="PROSITE" id="PS51192"/>
    </source>
</evidence>
<dbReference type="GO" id="GO:0005524">
    <property type="term" value="F:ATP binding"/>
    <property type="evidence" value="ECO:0007669"/>
    <property type="project" value="UniProtKB-KW"/>
</dbReference>
<evidence type="ECO:0000256" key="8">
    <source>
        <dbReference type="ARBA" id="ARBA00047984"/>
    </source>
</evidence>
<dbReference type="Gene3D" id="3.40.50.300">
    <property type="entry name" value="P-loop containing nucleotide triphosphate hydrolases"/>
    <property type="match status" value="2"/>
</dbReference>
<proteinExistence type="inferred from homology"/>
<dbReference type="PANTHER" id="PTHR47959:SF21">
    <property type="entry name" value="DEAD-BOX HELICASE 56"/>
    <property type="match status" value="1"/>
</dbReference>
<dbReference type="InterPro" id="IPR014014">
    <property type="entry name" value="RNA_helicase_DEAD_Q_motif"/>
</dbReference>
<feature type="domain" description="Helicase C-terminal" evidence="12">
    <location>
        <begin position="242"/>
        <end position="453"/>
    </location>
</feature>
<reference evidence="14" key="2">
    <citation type="submission" date="2025-08" db="UniProtKB">
        <authorList>
            <consortium name="Ensembl"/>
        </authorList>
    </citation>
    <scope>IDENTIFICATION</scope>
</reference>
<evidence type="ECO:0000259" key="12">
    <source>
        <dbReference type="PROSITE" id="PS51194"/>
    </source>
</evidence>
<dbReference type="CDD" id="cd18787">
    <property type="entry name" value="SF2_C_DEAD"/>
    <property type="match status" value="1"/>
</dbReference>
<dbReference type="FunCoup" id="H2ZNM1">
    <property type="interactions" value="359"/>
</dbReference>
<dbReference type="STRING" id="51511.ENSCSAVP00000019187"/>
<keyword evidence="6" id="KW-0694">RNA-binding</keyword>
<keyword evidence="4" id="KW-0347">Helicase</keyword>
<dbReference type="InterPro" id="IPR001650">
    <property type="entry name" value="Helicase_C-like"/>
</dbReference>
<reference evidence="14" key="3">
    <citation type="submission" date="2025-09" db="UniProtKB">
        <authorList>
            <consortium name="Ensembl"/>
        </authorList>
    </citation>
    <scope>IDENTIFICATION</scope>
</reference>
<feature type="domain" description="Helicase ATP-binding" evidence="11">
    <location>
        <begin position="57"/>
        <end position="230"/>
    </location>
</feature>
<keyword evidence="15" id="KW-1185">Reference proteome</keyword>
<dbReference type="OMA" id="NASEQCV"/>
<dbReference type="eggNOG" id="KOG0346">
    <property type="taxonomic scope" value="Eukaryota"/>
</dbReference>
<evidence type="ECO:0000256" key="6">
    <source>
        <dbReference type="ARBA" id="ARBA00022884"/>
    </source>
</evidence>
<dbReference type="PROSITE" id="PS51194">
    <property type="entry name" value="HELICASE_CTER"/>
    <property type="match status" value="1"/>
</dbReference>
<keyword evidence="5" id="KW-0067">ATP-binding</keyword>
<sequence length="528" mass="60588">VFLHKRNKKLNDKITFDVIEIYHEKVEFYEMGLDDRILQAIAEASWSNPTPIQEKAIPLALAGKDILSRARTGSGKTAAYAIPIIQQLLNLKRTSQDEEYVRSLILVPSRELSGQAYRMMEQLTKSCSRDVACIDVSLEGEPALLKLPDVVVGTPSRVLAHVRAGHLSLSKIEWLVMDEADLLFSFGYEEDLKNLMNHFPKTYQAFLMSATLSEDIESLKKLMLNNPVTLNLSEEELPMMDRLTQYHVFCEDEDDKYLLIYALIKLKLVRGKSLLFVNSINRCYRLKLFLEQFSIFCCVLNSELPVNTRCHVVEQYNQGLYDYIIATDESSVVALNAPEPTTEPETKKKTGKHNGPNKKIKNSFRKKKFAKAKEYGVSRGIDFQNVSNVINFDFPQSVKSYIHRVGRTARGDKSGTALSFVVNEEMELLSQAQARLSGNTEDQVMKPYQFKMDEIEGFRYRCKDAIRAVTKTAIHNARVKELRREMLNSEKLKTYFEENPYDLKVLRHDAVSRPMKVKKHMKNVPDYL</sequence>
<dbReference type="Ensembl" id="ENSCSAVT00000019394.1">
    <property type="protein sequence ID" value="ENSCSAVP00000019187.1"/>
    <property type="gene ID" value="ENSCSAVG00000011266.1"/>
</dbReference>
<dbReference type="PROSITE" id="PS51192">
    <property type="entry name" value="HELICASE_ATP_BIND_1"/>
    <property type="match status" value="1"/>
</dbReference>
<evidence type="ECO:0000313" key="15">
    <source>
        <dbReference type="Proteomes" id="UP000007875"/>
    </source>
</evidence>
<evidence type="ECO:0000256" key="7">
    <source>
        <dbReference type="ARBA" id="ARBA00038041"/>
    </source>
</evidence>
<dbReference type="SUPFAM" id="SSF52540">
    <property type="entry name" value="P-loop containing nucleoside triphosphate hydrolases"/>
    <property type="match status" value="2"/>
</dbReference>
<dbReference type="CDD" id="cd17961">
    <property type="entry name" value="DEADc_DDX56"/>
    <property type="match status" value="1"/>
</dbReference>
<feature type="compositionally biased region" description="Basic residues" evidence="10">
    <location>
        <begin position="349"/>
        <end position="359"/>
    </location>
</feature>
<comment type="similarity">
    <text evidence="7">Belongs to the DEAD box helicase family. DDX56/DBP9 subfamily.</text>
</comment>
<evidence type="ECO:0000259" key="13">
    <source>
        <dbReference type="PROSITE" id="PS51195"/>
    </source>
</evidence>
<keyword evidence="3" id="KW-0378">Hydrolase</keyword>
<dbReference type="EC" id="3.6.4.13" evidence="1"/>
<reference evidence="15" key="1">
    <citation type="submission" date="2003-08" db="EMBL/GenBank/DDBJ databases">
        <authorList>
            <person name="Birren B."/>
            <person name="Nusbaum C."/>
            <person name="Abebe A."/>
            <person name="Abouelleil A."/>
            <person name="Adekoya E."/>
            <person name="Ait-zahra M."/>
            <person name="Allen N."/>
            <person name="Allen T."/>
            <person name="An P."/>
            <person name="Anderson M."/>
            <person name="Anderson S."/>
            <person name="Arachchi H."/>
            <person name="Armbruster J."/>
            <person name="Bachantsang P."/>
            <person name="Baldwin J."/>
            <person name="Barry A."/>
            <person name="Bayul T."/>
            <person name="Blitshsteyn B."/>
            <person name="Bloom T."/>
            <person name="Blye J."/>
            <person name="Boguslavskiy L."/>
            <person name="Borowsky M."/>
            <person name="Boukhgalter B."/>
            <person name="Brunache A."/>
            <person name="Butler J."/>
            <person name="Calixte N."/>
            <person name="Calvo S."/>
            <person name="Camarata J."/>
            <person name="Campo K."/>
            <person name="Chang J."/>
            <person name="Cheshatsang Y."/>
            <person name="Citroen M."/>
            <person name="Collymore A."/>
            <person name="Considine T."/>
            <person name="Cook A."/>
            <person name="Cooke P."/>
            <person name="Corum B."/>
            <person name="Cuomo C."/>
            <person name="David R."/>
            <person name="Dawoe T."/>
            <person name="Degray S."/>
            <person name="Dodge S."/>
            <person name="Dooley K."/>
            <person name="Dorje P."/>
            <person name="Dorjee K."/>
            <person name="Dorris L."/>
            <person name="Duffey N."/>
            <person name="Dupes A."/>
            <person name="Elkins T."/>
            <person name="Engels R."/>
            <person name="Erickson J."/>
            <person name="Farina A."/>
            <person name="Faro S."/>
            <person name="Ferreira P."/>
            <person name="Fischer H."/>
            <person name="Fitzgerald M."/>
            <person name="Foley K."/>
            <person name="Gage D."/>
            <person name="Galagan J."/>
            <person name="Gearin G."/>
            <person name="Gnerre S."/>
            <person name="Gnirke A."/>
            <person name="Goyette A."/>
            <person name="Graham J."/>
            <person name="Grandbois E."/>
            <person name="Gyaltsen K."/>
            <person name="Hafez N."/>
            <person name="Hagopian D."/>
            <person name="Hagos B."/>
            <person name="Hall J."/>
            <person name="Hatcher B."/>
            <person name="Heller A."/>
            <person name="Higgins H."/>
            <person name="Honan T."/>
            <person name="Horn A."/>
            <person name="Houde N."/>
            <person name="Hughes L."/>
            <person name="Hulme W."/>
            <person name="Husby E."/>
            <person name="Iliev I."/>
            <person name="Jaffe D."/>
            <person name="Jones C."/>
            <person name="Kamal M."/>
            <person name="Kamat A."/>
            <person name="Kamvysselis M."/>
            <person name="Karlsson E."/>
            <person name="Kells C."/>
            <person name="Kieu A."/>
            <person name="Kisner P."/>
            <person name="Kodira C."/>
            <person name="Kulbokas E."/>
            <person name="Labutti K."/>
            <person name="Lama D."/>
            <person name="Landers T."/>
            <person name="Leger J."/>
            <person name="Levine S."/>
            <person name="Lewis D."/>
            <person name="Lewis T."/>
            <person name="Lindblad-toh K."/>
            <person name="Liu X."/>
            <person name="Lokyitsang T."/>
            <person name="Lokyitsang Y."/>
            <person name="Lucien O."/>
            <person name="Lui A."/>
            <person name="Ma L.J."/>
            <person name="Mabbitt R."/>
            <person name="Macdonald J."/>
            <person name="Maclean C."/>
            <person name="Major J."/>
            <person name="Manning J."/>
            <person name="Marabella R."/>
            <person name="Maru K."/>
            <person name="Matthews C."/>
            <person name="Mauceli E."/>
            <person name="Mccarthy M."/>
            <person name="Mcdonough S."/>
            <person name="Mcghee T."/>
            <person name="Meldrim J."/>
            <person name="Meneus L."/>
            <person name="Mesirov J."/>
            <person name="Mihalev A."/>
            <person name="Mihova T."/>
            <person name="Mikkelsen T."/>
            <person name="Mlenga V."/>
            <person name="Moru K."/>
            <person name="Mozes J."/>
            <person name="Mulrain L."/>
            <person name="Munson G."/>
            <person name="Naylor J."/>
            <person name="Newes C."/>
            <person name="Nguyen C."/>
            <person name="Nguyen N."/>
            <person name="Nguyen T."/>
            <person name="Nicol R."/>
            <person name="Nielsen C."/>
            <person name="Nizzari M."/>
            <person name="Norbu C."/>
            <person name="Norbu N."/>
            <person name="O'donnell P."/>
            <person name="Okoawo O."/>
            <person name="O'leary S."/>
            <person name="Omotosho B."/>
            <person name="O'neill K."/>
            <person name="Osman S."/>
            <person name="Parker S."/>
            <person name="Perrin D."/>
            <person name="Phunkhang P."/>
            <person name="Piqani B."/>
            <person name="Purcell S."/>
            <person name="Rachupka T."/>
            <person name="Ramasamy U."/>
            <person name="Rameau R."/>
            <person name="Ray V."/>
            <person name="Raymond C."/>
            <person name="Retta R."/>
            <person name="Richardson S."/>
            <person name="Rise C."/>
            <person name="Rodriguez J."/>
            <person name="Rogers J."/>
            <person name="Rogov P."/>
            <person name="Rutman M."/>
            <person name="Schupbach R."/>
            <person name="Seaman C."/>
            <person name="Settipalli S."/>
            <person name="Sharpe T."/>
            <person name="Sheridan J."/>
            <person name="Sherpa N."/>
            <person name="Shi J."/>
            <person name="Smirnov S."/>
            <person name="Smith C."/>
            <person name="Sougnez C."/>
            <person name="Spencer B."/>
            <person name="Stalker J."/>
            <person name="Stange-thomann N."/>
            <person name="Stavropoulos S."/>
            <person name="Stetson K."/>
            <person name="Stone C."/>
            <person name="Stone S."/>
            <person name="Stubbs M."/>
            <person name="Talamas J."/>
            <person name="Tchuinga P."/>
            <person name="Tenzing P."/>
            <person name="Tesfaye S."/>
            <person name="Theodore J."/>
            <person name="Thoulutsang Y."/>
            <person name="Topham K."/>
            <person name="Towey S."/>
            <person name="Tsamla T."/>
            <person name="Tsomo N."/>
            <person name="Vallee D."/>
            <person name="Vassiliev H."/>
            <person name="Venkataraman V."/>
            <person name="Vinson J."/>
            <person name="Vo A."/>
            <person name="Wade C."/>
            <person name="Wang S."/>
            <person name="Wangchuk T."/>
            <person name="Wangdi T."/>
            <person name="Whittaker C."/>
            <person name="Wilkinson J."/>
            <person name="Wu Y."/>
            <person name="Wyman D."/>
            <person name="Yadav S."/>
            <person name="Yang S."/>
            <person name="Yang X."/>
            <person name="Yeager S."/>
            <person name="Yee E."/>
            <person name="Young G."/>
            <person name="Zainoun J."/>
            <person name="Zembeck L."/>
            <person name="Zimmer A."/>
            <person name="Zody M."/>
            <person name="Lander E."/>
        </authorList>
    </citation>
    <scope>NUCLEOTIDE SEQUENCE [LARGE SCALE GENOMIC DNA]</scope>
</reference>
<evidence type="ECO:0000313" key="14">
    <source>
        <dbReference type="Ensembl" id="ENSCSAVP00000019187.1"/>
    </source>
</evidence>
<dbReference type="InParanoid" id="H2ZNM1"/>
<dbReference type="InterPro" id="IPR011545">
    <property type="entry name" value="DEAD/DEAH_box_helicase_dom"/>
</dbReference>
<evidence type="ECO:0000256" key="4">
    <source>
        <dbReference type="ARBA" id="ARBA00022806"/>
    </source>
</evidence>
<evidence type="ECO:0000256" key="1">
    <source>
        <dbReference type="ARBA" id="ARBA00012552"/>
    </source>
</evidence>
<dbReference type="Proteomes" id="UP000007875">
    <property type="component" value="Unassembled WGS sequence"/>
</dbReference>
<evidence type="ECO:0000256" key="9">
    <source>
        <dbReference type="PROSITE-ProRule" id="PRU00552"/>
    </source>
</evidence>
<dbReference type="SMART" id="SM00490">
    <property type="entry name" value="HELICc"/>
    <property type="match status" value="1"/>
</dbReference>
<dbReference type="Pfam" id="PF00270">
    <property type="entry name" value="DEAD"/>
    <property type="match status" value="1"/>
</dbReference>
<dbReference type="InterPro" id="IPR050079">
    <property type="entry name" value="DEAD_box_RNA_helicase"/>
</dbReference>
<feature type="domain" description="DEAD-box RNA helicase Q" evidence="13">
    <location>
        <begin position="26"/>
        <end position="54"/>
    </location>
</feature>
<dbReference type="Pfam" id="PF00271">
    <property type="entry name" value="Helicase_C"/>
    <property type="match status" value="1"/>
</dbReference>
<dbReference type="GO" id="GO:0003724">
    <property type="term" value="F:RNA helicase activity"/>
    <property type="evidence" value="ECO:0007669"/>
    <property type="project" value="UniProtKB-EC"/>
</dbReference>
<dbReference type="GO" id="GO:0016787">
    <property type="term" value="F:hydrolase activity"/>
    <property type="evidence" value="ECO:0007669"/>
    <property type="project" value="UniProtKB-KW"/>
</dbReference>
<dbReference type="GO" id="GO:0003723">
    <property type="term" value="F:RNA binding"/>
    <property type="evidence" value="ECO:0007669"/>
    <property type="project" value="UniProtKB-KW"/>
</dbReference>
<dbReference type="AlphaFoldDB" id="H2ZNM1"/>
<evidence type="ECO:0000256" key="2">
    <source>
        <dbReference type="ARBA" id="ARBA00022741"/>
    </source>
</evidence>
<protein>
    <recommendedName>
        <fullName evidence="1">RNA helicase</fullName>
        <ecNumber evidence="1">3.6.4.13</ecNumber>
    </recommendedName>
</protein>
<feature type="short sequence motif" description="Q motif" evidence="9">
    <location>
        <begin position="26"/>
        <end position="54"/>
    </location>
</feature>
<dbReference type="InterPro" id="IPR014001">
    <property type="entry name" value="Helicase_ATP-bd"/>
</dbReference>
<evidence type="ECO:0000256" key="5">
    <source>
        <dbReference type="ARBA" id="ARBA00022840"/>
    </source>
</evidence>
<dbReference type="InterPro" id="IPR027417">
    <property type="entry name" value="P-loop_NTPase"/>
</dbReference>
<evidence type="ECO:0000256" key="3">
    <source>
        <dbReference type="ARBA" id="ARBA00022801"/>
    </source>
</evidence>
<dbReference type="GeneTree" id="ENSGT00550000074946"/>
<feature type="region of interest" description="Disordered" evidence="10">
    <location>
        <begin position="338"/>
        <end position="359"/>
    </location>
</feature>
<accession>H2ZNM1</accession>
<dbReference type="GO" id="GO:0005829">
    <property type="term" value="C:cytosol"/>
    <property type="evidence" value="ECO:0007669"/>
    <property type="project" value="TreeGrafter"/>
</dbReference>